<feature type="binding site" evidence="9">
    <location>
        <position position="661"/>
    </location>
    <ligand>
        <name>a divalent metal cation</name>
        <dbReference type="ChEBI" id="CHEBI:60240"/>
    </ligand>
</feature>
<comment type="cofactor">
    <cofactor evidence="2">
        <name>Mg(2+)</name>
        <dbReference type="ChEBI" id="CHEBI:18420"/>
    </cofactor>
</comment>
<dbReference type="InterPro" id="IPR015411">
    <property type="entry name" value="Rep_factor_Mcm10_C"/>
</dbReference>
<evidence type="ECO:0000256" key="1">
    <source>
        <dbReference type="ARBA" id="ARBA00000077"/>
    </source>
</evidence>
<dbReference type="InterPro" id="IPR001352">
    <property type="entry name" value="RNase_HII/HIII"/>
</dbReference>
<dbReference type="GO" id="GO:0032299">
    <property type="term" value="C:ribonuclease H2 complex"/>
    <property type="evidence" value="ECO:0007669"/>
    <property type="project" value="TreeGrafter"/>
</dbReference>
<evidence type="ECO:0000313" key="13">
    <source>
        <dbReference type="Proteomes" id="UP000078046"/>
    </source>
</evidence>
<dbReference type="GO" id="GO:0006298">
    <property type="term" value="P:mismatch repair"/>
    <property type="evidence" value="ECO:0007669"/>
    <property type="project" value="TreeGrafter"/>
</dbReference>
<dbReference type="GO" id="GO:0005634">
    <property type="term" value="C:nucleus"/>
    <property type="evidence" value="ECO:0007669"/>
    <property type="project" value="InterPro"/>
</dbReference>
<dbReference type="InterPro" id="IPR036397">
    <property type="entry name" value="RNaseH_sf"/>
</dbReference>
<dbReference type="FunFam" id="3.30.420.10:FF:000016">
    <property type="entry name" value="Ribonuclease"/>
    <property type="match status" value="1"/>
</dbReference>
<keyword evidence="6 9" id="KW-0255">Endonuclease</keyword>
<dbReference type="AlphaFoldDB" id="A0A177BCX4"/>
<dbReference type="Pfam" id="PF22379">
    <property type="entry name" value="OB_MCM10"/>
    <property type="match status" value="1"/>
</dbReference>
<dbReference type="InterPro" id="IPR015408">
    <property type="entry name" value="Znf_Mcm10/DnaG"/>
</dbReference>
<dbReference type="InterPro" id="IPR055065">
    <property type="entry name" value="OB_MCM10"/>
</dbReference>
<comment type="similarity">
    <text evidence="3">Belongs to the RNase HII family. Eukaryotic subfamily.</text>
</comment>
<comment type="catalytic activity">
    <reaction evidence="1 9 10">
        <text>Endonucleolytic cleavage to 5'-phosphomonoester.</text>
        <dbReference type="EC" id="3.1.26.4"/>
    </reaction>
</comment>
<keyword evidence="4 9" id="KW-0540">Nuclease</keyword>
<comment type="function">
    <text evidence="8">Catalytic subunit of RNase HII, an endonuclease that specifically degrades the RNA of RNA:DNA hybrids. Participates in DNA replication, possibly by mediating the removal of lagging-strand Okazaki fragment RNA primers during DNA replication. Mediates the excision of single ribonucleotides from DNA:RNA duplexes.</text>
</comment>
<dbReference type="Pfam" id="PF24863">
    <property type="entry name" value="zf-CCCH_Mcm10"/>
    <property type="match status" value="1"/>
</dbReference>
<dbReference type="InterPro" id="IPR004649">
    <property type="entry name" value="RNase_H2_suA"/>
</dbReference>
<dbReference type="Pfam" id="PF01351">
    <property type="entry name" value="RNase_HII"/>
    <property type="match status" value="1"/>
</dbReference>
<proteinExistence type="inferred from homology"/>
<evidence type="ECO:0000256" key="7">
    <source>
        <dbReference type="ARBA" id="ARBA00022801"/>
    </source>
</evidence>
<keyword evidence="5 9" id="KW-0479">Metal-binding</keyword>
<comment type="caution">
    <text evidence="12">The sequence shown here is derived from an EMBL/GenBank/DDBJ whole genome shotgun (WGS) entry which is preliminary data.</text>
</comment>
<evidence type="ECO:0000256" key="9">
    <source>
        <dbReference type="PROSITE-ProRule" id="PRU01319"/>
    </source>
</evidence>
<dbReference type="Pfam" id="PF09329">
    <property type="entry name" value="zf-primase"/>
    <property type="match status" value="1"/>
</dbReference>
<evidence type="ECO:0000256" key="10">
    <source>
        <dbReference type="RuleBase" id="RU003515"/>
    </source>
</evidence>
<dbReference type="CDD" id="cd07181">
    <property type="entry name" value="RNase_HII_eukaryota_like"/>
    <property type="match status" value="1"/>
</dbReference>
<dbReference type="SUPFAM" id="SSF53098">
    <property type="entry name" value="Ribonuclease H-like"/>
    <property type="match status" value="1"/>
</dbReference>
<evidence type="ECO:0000256" key="3">
    <source>
        <dbReference type="ARBA" id="ARBA00007058"/>
    </source>
</evidence>
<dbReference type="InterPro" id="IPR012340">
    <property type="entry name" value="NA-bd_OB-fold"/>
</dbReference>
<dbReference type="EC" id="3.1.26.4" evidence="10"/>
<dbReference type="GO" id="GO:0046872">
    <property type="term" value="F:metal ion binding"/>
    <property type="evidence" value="ECO:0007669"/>
    <property type="project" value="UniProtKB-KW"/>
</dbReference>
<feature type="binding site" evidence="9">
    <location>
        <position position="660"/>
    </location>
    <ligand>
        <name>a divalent metal cation</name>
        <dbReference type="ChEBI" id="CHEBI:60240"/>
    </ligand>
</feature>
<dbReference type="GO" id="GO:0043137">
    <property type="term" value="P:DNA replication, removal of RNA primer"/>
    <property type="evidence" value="ECO:0007669"/>
    <property type="project" value="TreeGrafter"/>
</dbReference>
<evidence type="ECO:0000313" key="12">
    <source>
        <dbReference type="EMBL" id="OAF71374.1"/>
    </source>
</evidence>
<dbReference type="SMART" id="SM01280">
    <property type="entry name" value="Mcm10"/>
    <property type="match status" value="1"/>
</dbReference>
<dbReference type="InterPro" id="IPR024567">
    <property type="entry name" value="RNase_HII/HIII_dom"/>
</dbReference>
<comment type="function">
    <text evidence="10">Endonuclease that specifically degrades the RNA of RNA-DNA hybrids.</text>
</comment>
<organism evidence="12 13">
    <name type="scientific">Intoshia linei</name>
    <dbReference type="NCBI Taxonomy" id="1819745"/>
    <lineage>
        <taxon>Eukaryota</taxon>
        <taxon>Metazoa</taxon>
        <taxon>Spiralia</taxon>
        <taxon>Lophotrochozoa</taxon>
        <taxon>Mesozoa</taxon>
        <taxon>Orthonectida</taxon>
        <taxon>Rhopaluridae</taxon>
        <taxon>Intoshia</taxon>
    </lineage>
</organism>
<dbReference type="Gene3D" id="3.30.420.10">
    <property type="entry name" value="Ribonuclease H-like superfamily/Ribonuclease H"/>
    <property type="match status" value="1"/>
</dbReference>
<evidence type="ECO:0000256" key="5">
    <source>
        <dbReference type="ARBA" id="ARBA00022723"/>
    </source>
</evidence>
<dbReference type="Gene3D" id="2.40.50.140">
    <property type="entry name" value="Nucleic acid-binding proteins"/>
    <property type="match status" value="1"/>
</dbReference>
<dbReference type="Proteomes" id="UP000078046">
    <property type="component" value="Unassembled WGS sequence"/>
</dbReference>
<feature type="binding site" evidence="9">
    <location>
        <position position="765"/>
    </location>
    <ligand>
        <name>a divalent metal cation</name>
        <dbReference type="ChEBI" id="CHEBI:60240"/>
    </ligand>
</feature>
<reference evidence="12 13" key="1">
    <citation type="submission" date="2016-04" db="EMBL/GenBank/DDBJ databases">
        <title>The genome of Intoshia linei affirms orthonectids as highly simplified spiralians.</title>
        <authorList>
            <person name="Mikhailov K.V."/>
            <person name="Slusarev G.S."/>
            <person name="Nikitin M.A."/>
            <person name="Logacheva M.D."/>
            <person name="Penin A."/>
            <person name="Aleoshin V."/>
            <person name="Panchin Y.V."/>
        </authorList>
    </citation>
    <scope>NUCLEOTIDE SEQUENCE [LARGE SCALE GENOMIC DNA]</scope>
    <source>
        <strain evidence="12">Intl2013</strain>
        <tissue evidence="12">Whole animal</tissue>
    </source>
</reference>
<evidence type="ECO:0000256" key="8">
    <source>
        <dbReference type="ARBA" id="ARBA00024981"/>
    </source>
</evidence>
<dbReference type="InterPro" id="IPR023160">
    <property type="entry name" value="RNase_HII_hlx-loop-hlx_cap_dom"/>
</dbReference>
<keyword evidence="13" id="KW-1185">Reference proteome</keyword>
<dbReference type="FunFam" id="1.10.10.460:FF:000001">
    <property type="entry name" value="Ribonuclease"/>
    <property type="match status" value="1"/>
</dbReference>
<feature type="domain" description="RNase H type-2" evidence="11">
    <location>
        <begin position="654"/>
        <end position="875"/>
    </location>
</feature>
<evidence type="ECO:0000259" key="11">
    <source>
        <dbReference type="PROSITE" id="PS51975"/>
    </source>
</evidence>
<dbReference type="Gene3D" id="1.10.10.460">
    <property type="entry name" value="Ribonuclease hii. Domain 2"/>
    <property type="match status" value="1"/>
</dbReference>
<comment type="cofactor">
    <cofactor evidence="9">
        <name>Mn(2+)</name>
        <dbReference type="ChEBI" id="CHEBI:29035"/>
    </cofactor>
    <cofactor evidence="9">
        <name>Mg(2+)</name>
        <dbReference type="ChEBI" id="CHEBI:18420"/>
    </cofactor>
    <text evidence="9">Manganese or magnesium. Binds 1 divalent metal ion per monomer in the absence of substrate. May bind a second metal ion after substrate binding.</text>
</comment>
<sequence length="879" mass="100717">MKDMMKNKKKISINYLLNNTIDPYQEFVVFGVIMFKSPVKTDSNNQPFCSWNIGHLKNENEFFKLLLFRNVYNEHSKYNVGSVIGILNVSKMDNKNNYKSDAYTVNNKNQIVILGESADIGFCKASKLDRTICKAIIDIRYGNYCNFHVQSAYKKQTGKRGVLNSSYSGIIPKKYSILNKLNEKRQQFLTKQEPKKQKVLSIENIKSNITHKDFKNSTLDQLNISLASDTITQKSSKEDSFCKLLSVSSIGSMNLVKCMKSNGNSFDKYRDKENFQVNKNKKASDLLGEYDKSCRNRFQNNYNKPVNKVDFINLNMINRNPIKMTSVELNRLKNNKKRKLSHLSALQSINGKIDIPDPNCTQRNKIKKLNVMNPEKDVDRKSNIVNQNDINFLLTPSVFEECLDEIEMMKLYEFFDKCEMEEKMLEKMSNITSVDCRIFICKECNYVAPRVSHLCKSKGHKVQLKKTQRRYFQCKNCNYSCSTILKYPINGCKYQTYGFSIVVDTSVSILPTFSLPLTFYGGVINCKYQIPRKTNNTNNSISIHDKYLQTVFGINEIMMWHTEEILKISHFTMMVFLPFLSSYLAECWRHDETSLACVTLKSTNYVPPIEKTVAPSLRHSSSHFSVLLLQFVRAVVLNMAENPSKGEIQNSETNILKRIDEAGRGPVLGPMVYGAAFCEIKDNVTKYGFVDSKTINESKRNSIFQSINQNSDIGWIVNVVSPNFLSNSQLSRTKYNLNTISHDCAINLVTLVIEKGINIVELYVDTVGDPVKYAQLLEKNFPRIKICVSKKADSKYEIVGAASICAKVIRDAVIKNWKFLEDDNNDLYNNFGSGYPNDPLTKAYLKKNLNQTFGFPTLVRFDWSTAKKIIDTSCVAIEW</sequence>
<dbReference type="NCBIfam" id="TIGR00729">
    <property type="entry name" value="ribonuclease HII"/>
    <property type="match status" value="1"/>
</dbReference>
<name>A0A177BCX4_9BILA</name>
<dbReference type="PROSITE" id="PS51975">
    <property type="entry name" value="RNASE_H_2"/>
    <property type="match status" value="1"/>
</dbReference>
<evidence type="ECO:0000256" key="4">
    <source>
        <dbReference type="ARBA" id="ARBA00022722"/>
    </source>
</evidence>
<dbReference type="EMBL" id="LWCA01000056">
    <property type="protein sequence ID" value="OAF71374.1"/>
    <property type="molecule type" value="Genomic_DNA"/>
</dbReference>
<protein>
    <recommendedName>
        <fullName evidence="10">Ribonuclease</fullName>
        <ecNumber evidence="10">3.1.26.4</ecNumber>
    </recommendedName>
</protein>
<dbReference type="PANTHER" id="PTHR10954">
    <property type="entry name" value="RIBONUCLEASE H2 SUBUNIT A"/>
    <property type="match status" value="1"/>
</dbReference>
<evidence type="ECO:0000256" key="6">
    <source>
        <dbReference type="ARBA" id="ARBA00022759"/>
    </source>
</evidence>
<accession>A0A177BCX4</accession>
<dbReference type="PANTHER" id="PTHR10954:SF7">
    <property type="entry name" value="RIBONUCLEASE H2 SUBUNIT A"/>
    <property type="match status" value="1"/>
</dbReference>
<gene>
    <name evidence="12" type="ORF">A3Q56_00847</name>
</gene>
<dbReference type="GO" id="GO:0004523">
    <property type="term" value="F:RNA-DNA hybrid ribonuclease activity"/>
    <property type="evidence" value="ECO:0007669"/>
    <property type="project" value="UniProtKB-UniRule"/>
</dbReference>
<dbReference type="OrthoDB" id="7462577at2759"/>
<dbReference type="GO" id="GO:0003723">
    <property type="term" value="F:RNA binding"/>
    <property type="evidence" value="ECO:0007669"/>
    <property type="project" value="UniProtKB-UniRule"/>
</dbReference>
<dbReference type="InterPro" id="IPR012337">
    <property type="entry name" value="RNaseH-like_sf"/>
</dbReference>
<keyword evidence="7 9" id="KW-0378">Hydrolase</keyword>
<evidence type="ECO:0000256" key="2">
    <source>
        <dbReference type="ARBA" id="ARBA00001946"/>
    </source>
</evidence>